<evidence type="ECO:0000313" key="1">
    <source>
        <dbReference type="EMBL" id="CAF2085091.1"/>
    </source>
</evidence>
<sequence length="127" mass="14669">MFCTEGIAMILRIIYHSLIYKKRQLSVSYFVKYGSLFGTIMTFIACNGKQYALIKRYEVKNLFSNCFVSSKYYSLLLISIDEFFFVLEKTSSQVDVVDAYSSLDICIVIEEVDSFVVSPMSAYHEHD</sequence>
<organism evidence="1 3">
    <name type="scientific">Rotaria magnacalcarata</name>
    <dbReference type="NCBI Taxonomy" id="392030"/>
    <lineage>
        <taxon>Eukaryota</taxon>
        <taxon>Metazoa</taxon>
        <taxon>Spiralia</taxon>
        <taxon>Gnathifera</taxon>
        <taxon>Rotifera</taxon>
        <taxon>Eurotatoria</taxon>
        <taxon>Bdelloidea</taxon>
        <taxon>Philodinida</taxon>
        <taxon>Philodinidae</taxon>
        <taxon>Rotaria</taxon>
    </lineage>
</organism>
<name>A0A816SLD0_9BILA</name>
<evidence type="ECO:0000313" key="3">
    <source>
        <dbReference type="Proteomes" id="UP000663856"/>
    </source>
</evidence>
<comment type="caution">
    <text evidence="1">The sequence shown here is derived from an EMBL/GenBank/DDBJ whole genome shotgun (WGS) entry which is preliminary data.</text>
</comment>
<proteinExistence type="predicted"/>
<gene>
    <name evidence="2" type="ORF">OVN521_LOCUS27401</name>
    <name evidence="1" type="ORF">WKI299_LOCUS16958</name>
</gene>
<dbReference type="EMBL" id="CAJNRF010006840">
    <property type="protein sequence ID" value="CAF2085091.1"/>
    <property type="molecule type" value="Genomic_DNA"/>
</dbReference>
<dbReference type="EMBL" id="CAJOBG010007554">
    <property type="protein sequence ID" value="CAF4220317.1"/>
    <property type="molecule type" value="Genomic_DNA"/>
</dbReference>
<accession>A0A816SLD0</accession>
<dbReference type="Proteomes" id="UP000663866">
    <property type="component" value="Unassembled WGS sequence"/>
</dbReference>
<evidence type="ECO:0000313" key="4">
    <source>
        <dbReference type="Proteomes" id="UP000663866"/>
    </source>
</evidence>
<reference evidence="1" key="1">
    <citation type="submission" date="2021-02" db="EMBL/GenBank/DDBJ databases">
        <authorList>
            <person name="Nowell W R."/>
        </authorList>
    </citation>
    <scope>NUCLEOTIDE SEQUENCE</scope>
</reference>
<dbReference type="AlphaFoldDB" id="A0A816SLD0"/>
<evidence type="ECO:0000313" key="2">
    <source>
        <dbReference type="EMBL" id="CAF4220317.1"/>
    </source>
</evidence>
<dbReference type="Proteomes" id="UP000663856">
    <property type="component" value="Unassembled WGS sequence"/>
</dbReference>
<protein>
    <submittedName>
        <fullName evidence="1">Uncharacterized protein</fullName>
    </submittedName>
</protein>
<keyword evidence="4" id="KW-1185">Reference proteome</keyword>